<dbReference type="PANTHER" id="PTHR31273:SF0">
    <property type="entry name" value="PHOSPHOKETOLASE-RELATED"/>
    <property type="match status" value="1"/>
</dbReference>
<accession>C7RBU0</accession>
<dbReference type="PANTHER" id="PTHR31273">
    <property type="entry name" value="PHOSPHOKETOLASE-RELATED"/>
    <property type="match status" value="1"/>
</dbReference>
<proteinExistence type="predicted"/>
<dbReference type="RefSeq" id="WP_012801246.1">
    <property type="nucleotide sequence ID" value="NC_013166.1"/>
</dbReference>
<dbReference type="Pfam" id="PF03894">
    <property type="entry name" value="XFP"/>
    <property type="match status" value="1"/>
</dbReference>
<dbReference type="AlphaFoldDB" id="C7RBU0"/>
<dbReference type="GO" id="GO:0016832">
    <property type="term" value="F:aldehyde-lyase activity"/>
    <property type="evidence" value="ECO:0007669"/>
    <property type="project" value="InterPro"/>
</dbReference>
<evidence type="ECO:0000259" key="1">
    <source>
        <dbReference type="Pfam" id="PF09364"/>
    </source>
</evidence>
<dbReference type="KEGG" id="kko:Kkor_1316"/>
<dbReference type="OrthoDB" id="9758450at2"/>
<sequence>MYPINEQDLHRIQQRANLYRSHYPAFARWAKGYGVIRHTDETQVRVFDLCQQLLCHGRYARFEDIVAILCAADRLASASMWLVTHMTYARNVYLDGHELNNEDFKENPQGHTGGSLNMVPGYVGYLAANVLAGHTRSWLMGQGHCVAAIDAVNVLLGNVYKEQEERYSLNEQGLSRLVRDFYGYATDEDGRPEAPLGSHVSPHTAGGLIEGGYLGFAELQYVHMPLPGERLVAFISDGAFEEQRGSDWAPRWWRAEDCGLVTPVMIANGRRIDQRSIMYQQGGLEWFYNHLQHNGFSPITIDGRDPAAFIWGIFESENRLSACAEQIASDQMHYPVRLPYLIAETVKGYGFYGAGTNASHGTPLPANPRYDAKSRTYFNQYAQQLYVPKIELDLAISAFLTHDIDLRVREKDHALTQRNPHINEVPKAGWLQVGKLESPMIAVDREVRALLEANPELRPRLGNPDELRSNLMNLTLDYLNHRVLTPEKGVAESIHGGVITALNEEAVVSAALANKGGINLVVSYEAFAVKMLGALRQEIIFVRHQKVLNRQPQWLSVPVIVTSHLWENGKNEQSHQDPTFGEAFLGEMSDTSRAIYPGDSNTAIACIRECYRTRGQIWALTIPKQSLETFFTPEQTKMLLQYGAFTLFGEGDIQLVAVGAYQLRVCFEVHQRLSAAGVKSCVTYMIEPGRFRNARDSLESSFIVDDVTRENLFPPDIALRVFVAHMRPETLAGICRPLDLGISKTLYFGFINHGGTLDTQGLLKANHSDTDSVHTAICQRLLRNEPRQ</sequence>
<organism evidence="2 3">
    <name type="scientific">Kangiella koreensis (strain DSM 16069 / JCM 12317 / KCTC 12182 / SW-125)</name>
    <dbReference type="NCBI Taxonomy" id="523791"/>
    <lineage>
        <taxon>Bacteria</taxon>
        <taxon>Pseudomonadati</taxon>
        <taxon>Pseudomonadota</taxon>
        <taxon>Gammaproteobacteria</taxon>
        <taxon>Kangiellales</taxon>
        <taxon>Kangiellaceae</taxon>
        <taxon>Kangiella</taxon>
    </lineage>
</organism>
<dbReference type="InterPro" id="IPR005593">
    <property type="entry name" value="Xul5P/Fru6P_PKetolase"/>
</dbReference>
<dbReference type="InterPro" id="IPR018970">
    <property type="entry name" value="Xul5P/Fru6P_PKetolase_N"/>
</dbReference>
<dbReference type="Proteomes" id="UP000001231">
    <property type="component" value="Chromosome"/>
</dbReference>
<name>C7RBU0_KANKD</name>
<dbReference type="STRING" id="523791.Kkor_1316"/>
<gene>
    <name evidence="2" type="ordered locus">Kkor_1316</name>
</gene>
<dbReference type="InParanoid" id="C7RBU0"/>
<keyword evidence="3" id="KW-1185">Reference proteome</keyword>
<dbReference type="SUPFAM" id="SSF52518">
    <property type="entry name" value="Thiamin diphosphate-binding fold (THDP-binding)"/>
    <property type="match status" value="2"/>
</dbReference>
<dbReference type="EMBL" id="CP001707">
    <property type="protein sequence ID" value="ACV26732.1"/>
    <property type="molecule type" value="Genomic_DNA"/>
</dbReference>
<dbReference type="eggNOG" id="COG3957">
    <property type="taxonomic scope" value="Bacteria"/>
</dbReference>
<dbReference type="InterPro" id="IPR029061">
    <property type="entry name" value="THDP-binding"/>
</dbReference>
<dbReference type="GO" id="GO:0005975">
    <property type="term" value="P:carbohydrate metabolic process"/>
    <property type="evidence" value="ECO:0007669"/>
    <property type="project" value="InterPro"/>
</dbReference>
<dbReference type="Gene3D" id="3.40.50.970">
    <property type="match status" value="2"/>
</dbReference>
<dbReference type="HOGENOM" id="CLU_019087_0_0_6"/>
<evidence type="ECO:0000313" key="3">
    <source>
        <dbReference type="Proteomes" id="UP000001231"/>
    </source>
</evidence>
<reference evidence="2 3" key="1">
    <citation type="journal article" date="2009" name="Stand. Genomic Sci.">
        <title>Complete genome sequence of Kangiella koreensis type strain (SW-125).</title>
        <authorList>
            <person name="Han C."/>
            <person name="Sikorski J."/>
            <person name="Lapidus A."/>
            <person name="Nolan M."/>
            <person name="Glavina Del Rio T."/>
            <person name="Tice H."/>
            <person name="Cheng J.F."/>
            <person name="Lucas S."/>
            <person name="Chen F."/>
            <person name="Copeland A."/>
            <person name="Ivanova N."/>
            <person name="Mavromatis K."/>
            <person name="Ovchinnikova G."/>
            <person name="Pati A."/>
            <person name="Bruce D."/>
            <person name="Goodwin L."/>
            <person name="Pitluck S."/>
            <person name="Chen A."/>
            <person name="Palaniappan K."/>
            <person name="Land M."/>
            <person name="Hauser L."/>
            <person name="Chang Y.J."/>
            <person name="Jeffries C.D."/>
            <person name="Chain P."/>
            <person name="Saunders E."/>
            <person name="Brettin T."/>
            <person name="Goker M."/>
            <person name="Tindall B.J."/>
            <person name="Bristow J."/>
            <person name="Eisen J.A."/>
            <person name="Markowitz V."/>
            <person name="Hugenholtz P."/>
            <person name="Kyrpides N.C."/>
            <person name="Klenk H.P."/>
            <person name="Detter J.C."/>
        </authorList>
    </citation>
    <scope>NUCLEOTIDE SEQUENCE [LARGE SCALE GENOMIC DNA]</scope>
    <source>
        <strain evidence="3">DSM 16069 / KCTC 12182 / SW-125</strain>
    </source>
</reference>
<protein>
    <submittedName>
        <fullName evidence="2">D-xylulose 5-phosphate/D-fructose 6-phosphate phosphoketolase</fullName>
    </submittedName>
</protein>
<dbReference type="Pfam" id="PF09364">
    <property type="entry name" value="XFP_N"/>
    <property type="match status" value="1"/>
</dbReference>
<feature type="domain" description="Xylulose 5-phosphate/Fructose 6-phosphate phosphoketolase N-terminal" evidence="1">
    <location>
        <begin position="73"/>
        <end position="349"/>
    </location>
</feature>
<evidence type="ECO:0000313" key="2">
    <source>
        <dbReference type="EMBL" id="ACV26732.1"/>
    </source>
</evidence>